<evidence type="ECO:0000256" key="1">
    <source>
        <dbReference type="SAM" id="MobiDB-lite"/>
    </source>
</evidence>
<evidence type="ECO:0008006" key="5">
    <source>
        <dbReference type="Google" id="ProtNLM"/>
    </source>
</evidence>
<dbReference type="AlphaFoldDB" id="A0AAX2J643"/>
<evidence type="ECO:0000313" key="4">
    <source>
        <dbReference type="Proteomes" id="UP000248598"/>
    </source>
</evidence>
<dbReference type="EMBL" id="LS483426">
    <property type="protein sequence ID" value="SQH25818.1"/>
    <property type="molecule type" value="Genomic_DNA"/>
</dbReference>
<keyword evidence="2" id="KW-0472">Membrane</keyword>
<keyword evidence="2" id="KW-1133">Transmembrane helix</keyword>
<gene>
    <name evidence="3" type="ORF">NCTC10529_02031</name>
</gene>
<feature type="region of interest" description="Disordered" evidence="1">
    <location>
        <begin position="47"/>
        <end position="73"/>
    </location>
</feature>
<feature type="transmembrane region" description="Helical" evidence="2">
    <location>
        <begin position="241"/>
        <end position="261"/>
    </location>
</feature>
<organism evidence="3 4">
    <name type="scientific">Kingella kingae</name>
    <dbReference type="NCBI Taxonomy" id="504"/>
    <lineage>
        <taxon>Bacteria</taxon>
        <taxon>Pseudomonadati</taxon>
        <taxon>Pseudomonadota</taxon>
        <taxon>Betaproteobacteria</taxon>
        <taxon>Neisseriales</taxon>
        <taxon>Neisseriaceae</taxon>
        <taxon>Kingella</taxon>
    </lineage>
</organism>
<protein>
    <recommendedName>
        <fullName evidence="5">MJ0042 family finger-like domain</fullName>
    </recommendedName>
</protein>
<evidence type="ECO:0000256" key="2">
    <source>
        <dbReference type="SAM" id="Phobius"/>
    </source>
</evidence>
<sequence length="264" mass="28262">MSKITVSCPNCTEQVSLDTKDLKKSDGQALCPHCDYSFKLVKKSKKQAQNDVIEQEKQPAPAAKKSSTSMDDDAEQHVRSWFGFGKSRDAEVAKKAEPEVLPEPPQSPKLVKTVAAMSAIKHAQKPLTYREPKAADKPTFAEVGEPFAFNLMDRDSVNAQLPQISVQPAVNTPAMSASLSADSPQNNITIHTDSLVFTLVGDGQGMSLPSTQIAAGGLPSTQVNPAAVAPVVVQAANDTNWTIATIAAMAVLVMQLFYWVLLGA</sequence>
<dbReference type="Proteomes" id="UP000248598">
    <property type="component" value="Chromosome 1"/>
</dbReference>
<reference evidence="3 4" key="1">
    <citation type="submission" date="2018-06" db="EMBL/GenBank/DDBJ databases">
        <authorList>
            <consortium name="Pathogen Informatics"/>
            <person name="Doyle S."/>
        </authorList>
    </citation>
    <scope>NUCLEOTIDE SEQUENCE [LARGE SCALE GENOMIC DNA]</scope>
    <source>
        <strain evidence="3 4">NCTC10529</strain>
    </source>
</reference>
<keyword evidence="2" id="KW-0812">Transmembrane</keyword>
<evidence type="ECO:0000313" key="3">
    <source>
        <dbReference type="EMBL" id="SQH25818.1"/>
    </source>
</evidence>
<accession>A0AAX2J643</accession>
<dbReference type="RefSeq" id="WP_003787599.1">
    <property type="nucleotide sequence ID" value="NZ_CP091518.1"/>
</dbReference>
<proteinExistence type="predicted"/>
<name>A0AAX2J643_KINKI</name>
<dbReference type="GeneID" id="93263290"/>